<dbReference type="EMBL" id="JBBPBN010000021">
    <property type="protein sequence ID" value="KAK9015476.1"/>
    <property type="molecule type" value="Genomic_DNA"/>
</dbReference>
<keyword evidence="2" id="KW-1185">Reference proteome</keyword>
<sequence>MLSINIILRQWFQVPFEGGPYHLVLLLPHQSHPEVSSMNVRSTRGADIEHRQNSDEAKVMEMKEICRFWCRSQKQKMTRGSHENESFGLDGWVDVETCLVFCLPSSSSFHFITLYT</sequence>
<evidence type="ECO:0000313" key="1">
    <source>
        <dbReference type="EMBL" id="KAK9015476.1"/>
    </source>
</evidence>
<name>A0ABR2RR52_9ROSI</name>
<evidence type="ECO:0000313" key="2">
    <source>
        <dbReference type="Proteomes" id="UP001396334"/>
    </source>
</evidence>
<gene>
    <name evidence="1" type="ORF">V6N11_006582</name>
</gene>
<organism evidence="1 2">
    <name type="scientific">Hibiscus sabdariffa</name>
    <name type="common">roselle</name>
    <dbReference type="NCBI Taxonomy" id="183260"/>
    <lineage>
        <taxon>Eukaryota</taxon>
        <taxon>Viridiplantae</taxon>
        <taxon>Streptophyta</taxon>
        <taxon>Embryophyta</taxon>
        <taxon>Tracheophyta</taxon>
        <taxon>Spermatophyta</taxon>
        <taxon>Magnoliopsida</taxon>
        <taxon>eudicotyledons</taxon>
        <taxon>Gunneridae</taxon>
        <taxon>Pentapetalae</taxon>
        <taxon>rosids</taxon>
        <taxon>malvids</taxon>
        <taxon>Malvales</taxon>
        <taxon>Malvaceae</taxon>
        <taxon>Malvoideae</taxon>
        <taxon>Hibiscus</taxon>
    </lineage>
</organism>
<reference evidence="1 2" key="1">
    <citation type="journal article" date="2024" name="G3 (Bethesda)">
        <title>Genome assembly of Hibiscus sabdariffa L. provides insights into metabolisms of medicinal natural products.</title>
        <authorList>
            <person name="Kim T."/>
        </authorList>
    </citation>
    <scope>NUCLEOTIDE SEQUENCE [LARGE SCALE GENOMIC DNA]</scope>
    <source>
        <strain evidence="1">TK-2024</strain>
        <tissue evidence="1">Old leaves</tissue>
    </source>
</reference>
<dbReference type="Proteomes" id="UP001396334">
    <property type="component" value="Unassembled WGS sequence"/>
</dbReference>
<proteinExistence type="predicted"/>
<protein>
    <submittedName>
        <fullName evidence="1">Uncharacterized protein</fullName>
    </submittedName>
</protein>
<accession>A0ABR2RR52</accession>
<comment type="caution">
    <text evidence="1">The sequence shown here is derived from an EMBL/GenBank/DDBJ whole genome shotgun (WGS) entry which is preliminary data.</text>
</comment>